<dbReference type="EMBL" id="CP129674">
    <property type="protein sequence ID" value="XDS44203.1"/>
    <property type="molecule type" value="Genomic_DNA"/>
</dbReference>
<dbReference type="NCBIfam" id="TIGR00191">
    <property type="entry name" value="thrB"/>
    <property type="match status" value="1"/>
</dbReference>
<sequence>MMSESNTMTTDVNQRDTIHVSVPATSANLGSGFDSVGLALDRRDHVTFTLGTVGDSSIEVEIHGEGQDTLPRDEGNLIVRTFLDTCESLGLPRRSLHMVAENRIPQARGMGSSAEAIVAATAAARALAQDPASSLDREYVFTRAAEAEGHPDNVAPAVYGGLTFSWHCCPSDDERPQHVSETAIHGSSFVEGFHTVNYLVSPEVAAYVFVPDFSLSTSKARKSLPDKVPYADAVFNVSRAGLLPAAMKSADGDSSNELLFYATQDRLHQSYRSSLMPQSAALMHSLRAHGFAAMISGAGPCVIVLHYGEISQELKQLAGEQLESGHWNLLNLPIDSQGVRVSRD</sequence>
<name>A0AB39U5V2_9BIFI</name>
<dbReference type="GO" id="GO:0004413">
    <property type="term" value="F:homoserine kinase activity"/>
    <property type="evidence" value="ECO:0007669"/>
    <property type="project" value="UniProtKB-UniRule"/>
</dbReference>
<dbReference type="RefSeq" id="WP_369343795.1">
    <property type="nucleotide sequence ID" value="NZ_CP129674.1"/>
</dbReference>
<evidence type="ECO:0000259" key="9">
    <source>
        <dbReference type="Pfam" id="PF00288"/>
    </source>
</evidence>
<comment type="subcellular location">
    <subcellularLocation>
        <location evidence="7">Cytoplasm</location>
    </subcellularLocation>
</comment>
<dbReference type="SUPFAM" id="SSF55060">
    <property type="entry name" value="GHMP Kinase, C-terminal domain"/>
    <property type="match status" value="1"/>
</dbReference>
<dbReference type="GO" id="GO:0005737">
    <property type="term" value="C:cytoplasm"/>
    <property type="evidence" value="ECO:0007669"/>
    <property type="project" value="UniProtKB-SubCell"/>
</dbReference>
<dbReference type="Gene3D" id="3.30.70.890">
    <property type="entry name" value="GHMP kinase, C-terminal domain"/>
    <property type="match status" value="1"/>
</dbReference>
<comment type="caution">
    <text evidence="7">Lacks conserved residue(s) required for the propagation of feature annotation.</text>
</comment>
<keyword evidence="7" id="KW-0963">Cytoplasm</keyword>
<dbReference type="GO" id="GO:0009088">
    <property type="term" value="P:threonine biosynthetic process"/>
    <property type="evidence" value="ECO:0007669"/>
    <property type="project" value="UniProtKB-UniRule"/>
</dbReference>
<evidence type="ECO:0000256" key="8">
    <source>
        <dbReference type="NCBIfam" id="TIGR00191"/>
    </source>
</evidence>
<dbReference type="AlphaFoldDB" id="A0AB39U5V2"/>
<dbReference type="InterPro" id="IPR036554">
    <property type="entry name" value="GHMP_kinase_C_sf"/>
</dbReference>
<dbReference type="PANTHER" id="PTHR20861">
    <property type="entry name" value="HOMOSERINE/4-DIPHOSPHOCYTIDYL-2-C-METHYL-D-ERYTHRITOL KINASE"/>
    <property type="match status" value="1"/>
</dbReference>
<dbReference type="EC" id="2.7.1.39" evidence="7 8"/>
<dbReference type="Gene3D" id="3.30.230.10">
    <property type="match status" value="1"/>
</dbReference>
<dbReference type="InterPro" id="IPR020568">
    <property type="entry name" value="Ribosomal_Su5_D2-typ_SF"/>
</dbReference>
<dbReference type="SUPFAM" id="SSF54211">
    <property type="entry name" value="Ribosomal protein S5 domain 2-like"/>
    <property type="match status" value="1"/>
</dbReference>
<protein>
    <recommendedName>
        <fullName evidence="7 8">Homoserine kinase</fullName>
        <shortName evidence="7">HK</shortName>
        <shortName evidence="7">HSK</shortName>
        <ecNumber evidence="7 8">2.7.1.39</ecNumber>
    </recommendedName>
</protein>
<evidence type="ECO:0000256" key="3">
    <source>
        <dbReference type="ARBA" id="ARBA00022697"/>
    </source>
</evidence>
<evidence type="ECO:0000259" key="10">
    <source>
        <dbReference type="Pfam" id="PF08544"/>
    </source>
</evidence>
<keyword evidence="6 7" id="KW-0067">ATP-binding</keyword>
<proteinExistence type="inferred from homology"/>
<keyword evidence="3 7" id="KW-0791">Threonine biosynthesis</keyword>
<feature type="domain" description="GHMP kinase N-terminal" evidence="9">
    <location>
        <begin position="76"/>
        <end position="161"/>
    </location>
</feature>
<evidence type="ECO:0000256" key="5">
    <source>
        <dbReference type="ARBA" id="ARBA00022777"/>
    </source>
</evidence>
<dbReference type="InterPro" id="IPR013750">
    <property type="entry name" value="GHMP_kinase_C_dom"/>
</dbReference>
<comment type="function">
    <text evidence="7">Catalyzes the ATP-dependent phosphorylation of L-homoserine to L-homoserine phosphate.</text>
</comment>
<evidence type="ECO:0000256" key="6">
    <source>
        <dbReference type="ARBA" id="ARBA00022840"/>
    </source>
</evidence>
<comment type="pathway">
    <text evidence="7">Amino-acid biosynthesis; L-threonine biosynthesis; L-threonine from L-aspartate: step 4/5.</text>
</comment>
<dbReference type="PIRSF" id="PIRSF000676">
    <property type="entry name" value="Homoser_kin"/>
    <property type="match status" value="1"/>
</dbReference>
<dbReference type="Pfam" id="PF08544">
    <property type="entry name" value="GHMP_kinases_C"/>
    <property type="match status" value="1"/>
</dbReference>
<dbReference type="InterPro" id="IPR006204">
    <property type="entry name" value="GHMP_kinase_N_dom"/>
</dbReference>
<evidence type="ECO:0000313" key="11">
    <source>
        <dbReference type="EMBL" id="XDS44203.1"/>
    </source>
</evidence>
<dbReference type="Pfam" id="PF00288">
    <property type="entry name" value="GHMP_kinases_N"/>
    <property type="match status" value="1"/>
</dbReference>
<dbReference type="HAMAP" id="MF_00384">
    <property type="entry name" value="Homoser_kinase"/>
    <property type="match status" value="1"/>
</dbReference>
<keyword evidence="5 7" id="KW-0418">Kinase</keyword>
<keyword evidence="4 7" id="KW-0547">Nucleotide-binding</keyword>
<reference evidence="11" key="1">
    <citation type="submission" date="2023-07" db="EMBL/GenBank/DDBJ databases">
        <title>Bifidobacterium aquikefiriaerophilum sp. nov. and Bifidobacterium eccum sp. nov., isolated from water kefir.</title>
        <authorList>
            <person name="Breselge S."/>
            <person name="Bellassi P."/>
            <person name="Barcenilla C."/>
            <person name="Alvarez-Ordonez A."/>
            <person name="Morelli L."/>
            <person name="Cotter P.D."/>
        </authorList>
    </citation>
    <scope>NUCLEOTIDE SEQUENCE</scope>
    <source>
        <strain evidence="11">WK041_4_12</strain>
    </source>
</reference>
<feature type="domain" description="GHMP kinase C-terminal" evidence="10">
    <location>
        <begin position="248"/>
        <end position="306"/>
    </location>
</feature>
<dbReference type="PANTHER" id="PTHR20861:SF1">
    <property type="entry name" value="HOMOSERINE KINASE"/>
    <property type="match status" value="1"/>
</dbReference>
<accession>A0AB39U5V2</accession>
<evidence type="ECO:0000256" key="2">
    <source>
        <dbReference type="ARBA" id="ARBA00022679"/>
    </source>
</evidence>
<dbReference type="PRINTS" id="PR00958">
    <property type="entry name" value="HOMSERKINASE"/>
</dbReference>
<dbReference type="GO" id="GO:0005524">
    <property type="term" value="F:ATP binding"/>
    <property type="evidence" value="ECO:0007669"/>
    <property type="project" value="UniProtKB-UniRule"/>
</dbReference>
<dbReference type="KEGG" id="baqk:QN215_08020"/>
<organism evidence="11">
    <name type="scientific">Bifidobacterium aquikefiricola</name>
    <dbReference type="NCBI Taxonomy" id="3059038"/>
    <lineage>
        <taxon>Bacteria</taxon>
        <taxon>Bacillati</taxon>
        <taxon>Actinomycetota</taxon>
        <taxon>Actinomycetes</taxon>
        <taxon>Bifidobacteriales</taxon>
        <taxon>Bifidobacteriaceae</taxon>
        <taxon>Bifidobacterium</taxon>
    </lineage>
</organism>
<dbReference type="InterPro" id="IPR000870">
    <property type="entry name" value="Homoserine_kinase"/>
</dbReference>
<comment type="catalytic activity">
    <reaction evidence="7">
        <text>L-homoserine + ATP = O-phospho-L-homoserine + ADP + H(+)</text>
        <dbReference type="Rhea" id="RHEA:13985"/>
        <dbReference type="ChEBI" id="CHEBI:15378"/>
        <dbReference type="ChEBI" id="CHEBI:30616"/>
        <dbReference type="ChEBI" id="CHEBI:57476"/>
        <dbReference type="ChEBI" id="CHEBI:57590"/>
        <dbReference type="ChEBI" id="CHEBI:456216"/>
        <dbReference type="EC" id="2.7.1.39"/>
    </reaction>
</comment>
<evidence type="ECO:0000256" key="7">
    <source>
        <dbReference type="HAMAP-Rule" id="MF_00384"/>
    </source>
</evidence>
<keyword evidence="2 7" id="KW-0808">Transferase</keyword>
<gene>
    <name evidence="7 11" type="primary">thrB</name>
    <name evidence="11" type="ORF">QN215_08020</name>
</gene>
<comment type="similarity">
    <text evidence="7">Belongs to the GHMP kinase family. Homoserine kinase subfamily.</text>
</comment>
<dbReference type="InterPro" id="IPR014721">
    <property type="entry name" value="Ribsml_uS5_D2-typ_fold_subgr"/>
</dbReference>
<evidence type="ECO:0000256" key="4">
    <source>
        <dbReference type="ARBA" id="ARBA00022741"/>
    </source>
</evidence>
<evidence type="ECO:0000256" key="1">
    <source>
        <dbReference type="ARBA" id="ARBA00022605"/>
    </source>
</evidence>
<keyword evidence="1 7" id="KW-0028">Amino-acid biosynthesis</keyword>